<dbReference type="GO" id="GO:0003824">
    <property type="term" value="F:catalytic activity"/>
    <property type="evidence" value="ECO:0007669"/>
    <property type="project" value="TreeGrafter"/>
</dbReference>
<dbReference type="InterPro" id="IPR011008">
    <property type="entry name" value="Dimeric_a/b-barrel"/>
</dbReference>
<name>A0A381Y1P5_9ZZZZ</name>
<dbReference type="Gene3D" id="3.30.70.100">
    <property type="match status" value="1"/>
</dbReference>
<dbReference type="AlphaFoldDB" id="A0A381Y1P5"/>
<dbReference type="PANTHER" id="PTHR33336">
    <property type="entry name" value="QUINOL MONOOXYGENASE YGIN-RELATED"/>
    <property type="match status" value="1"/>
</dbReference>
<dbReference type="InterPro" id="IPR007138">
    <property type="entry name" value="ABM_dom"/>
</dbReference>
<sequence length="97" mass="11232">MAITVTLAFSVVPERVEEFKTLLKELLPDTRAYDGCQSVDVYQDQDDPGLIYLVEDWESKAHQQRYQAWRDETGIAETVGPFLAGEPRFNYFEQQDI</sequence>
<organism evidence="2">
    <name type="scientific">marine metagenome</name>
    <dbReference type="NCBI Taxonomy" id="408172"/>
    <lineage>
        <taxon>unclassified sequences</taxon>
        <taxon>metagenomes</taxon>
        <taxon>ecological metagenomes</taxon>
    </lineage>
</organism>
<evidence type="ECO:0000259" key="1">
    <source>
        <dbReference type="PROSITE" id="PS51725"/>
    </source>
</evidence>
<gene>
    <name evidence="2" type="ORF">METZ01_LOCUS123788</name>
</gene>
<dbReference type="PANTHER" id="PTHR33336:SF15">
    <property type="entry name" value="ABM DOMAIN-CONTAINING PROTEIN"/>
    <property type="match status" value="1"/>
</dbReference>
<dbReference type="Pfam" id="PF03992">
    <property type="entry name" value="ABM"/>
    <property type="match status" value="1"/>
</dbReference>
<proteinExistence type="predicted"/>
<evidence type="ECO:0000313" key="2">
    <source>
        <dbReference type="EMBL" id="SVA70934.1"/>
    </source>
</evidence>
<reference evidence="2" key="1">
    <citation type="submission" date="2018-05" db="EMBL/GenBank/DDBJ databases">
        <authorList>
            <person name="Lanie J.A."/>
            <person name="Ng W.-L."/>
            <person name="Kazmierczak K.M."/>
            <person name="Andrzejewski T.M."/>
            <person name="Davidsen T.M."/>
            <person name="Wayne K.J."/>
            <person name="Tettelin H."/>
            <person name="Glass J.I."/>
            <person name="Rusch D."/>
            <person name="Podicherti R."/>
            <person name="Tsui H.-C.T."/>
            <person name="Winkler M.E."/>
        </authorList>
    </citation>
    <scope>NUCLEOTIDE SEQUENCE</scope>
</reference>
<protein>
    <recommendedName>
        <fullName evidence="1">ABM domain-containing protein</fullName>
    </recommendedName>
</protein>
<dbReference type="EMBL" id="UINC01017189">
    <property type="protein sequence ID" value="SVA70934.1"/>
    <property type="molecule type" value="Genomic_DNA"/>
</dbReference>
<dbReference type="SUPFAM" id="SSF54909">
    <property type="entry name" value="Dimeric alpha+beta barrel"/>
    <property type="match status" value="1"/>
</dbReference>
<accession>A0A381Y1P5</accession>
<dbReference type="PROSITE" id="PS51725">
    <property type="entry name" value="ABM"/>
    <property type="match status" value="1"/>
</dbReference>
<feature type="domain" description="ABM" evidence="1">
    <location>
        <begin position="3"/>
        <end position="92"/>
    </location>
</feature>
<dbReference type="InterPro" id="IPR050744">
    <property type="entry name" value="AI-2_Isomerase_LsrG"/>
</dbReference>